<dbReference type="PANTHER" id="PTHR33772:SF1">
    <property type="entry name" value="PROTEIN TBATA"/>
    <property type="match status" value="1"/>
</dbReference>
<reference evidence="2" key="1">
    <citation type="submission" date="2021-02" db="EMBL/GenBank/DDBJ databases">
        <authorList>
            <person name="Nowell W R."/>
        </authorList>
    </citation>
    <scope>NUCLEOTIDE SEQUENCE</scope>
</reference>
<feature type="region of interest" description="Disordered" evidence="1">
    <location>
        <begin position="120"/>
        <end position="193"/>
    </location>
</feature>
<name>A0A815CKL9_9BILA</name>
<gene>
    <name evidence="3" type="ORF">FNK824_LOCUS3377</name>
    <name evidence="2" type="ORF">SEV965_LOCUS25491</name>
</gene>
<evidence type="ECO:0000313" key="2">
    <source>
        <dbReference type="EMBL" id="CAF1285553.1"/>
    </source>
</evidence>
<feature type="compositionally biased region" description="Low complexity" evidence="1">
    <location>
        <begin position="145"/>
        <end position="155"/>
    </location>
</feature>
<sequence>MAFHGPTFSNETHYGALSSTRQRFGNLSANMFFVRPARHVACPRRLKYIHDIATGYIPYVEDANYMNQPSYRYALNQRNNNDMNNTNGLGFCNVADAWRQQLMELAQQVKTSLTFADEQGSYIRSPRSTRSSKHRHKQSRTAASNNNVEENNEQNLSKRLLNRHTSPRYQSPRITKSKSNEKSEQEQPTNDENLDSGIWLIPILCYILQIDNVAEAQEWLINANPTEKRLARELISRTMQDMQNQDSDFTSDLSTFDQSSTTTTTTNFNNVYWPYKVWQRQEKDRQQQQIQQLLKQSKLNLCTSLPSLTVDNNETCERATSPLRIVTPAKRILTAATTTTIATNNNNNNNCPSVETIIIERSPTRNINERSSTRNINERATTAIPVRENQSQMTDRSTTAKLRPISRNSTPATANGSDRPSRRGHRVATSISICTDNNTNRTSAALRGKTPLV</sequence>
<feature type="region of interest" description="Disordered" evidence="1">
    <location>
        <begin position="387"/>
        <end position="435"/>
    </location>
</feature>
<dbReference type="EMBL" id="CAJNOU010002060">
    <property type="protein sequence ID" value="CAF1285553.1"/>
    <property type="molecule type" value="Genomic_DNA"/>
</dbReference>
<protein>
    <submittedName>
        <fullName evidence="2">Uncharacterized protein</fullName>
    </submittedName>
</protein>
<dbReference type="Proteomes" id="UP000663889">
    <property type="component" value="Unassembled WGS sequence"/>
</dbReference>
<dbReference type="PANTHER" id="PTHR33772">
    <property type="entry name" value="THYMUS, BRAIN AND TESTES-ASSOCIATED"/>
    <property type="match status" value="1"/>
</dbReference>
<feature type="compositionally biased region" description="Polar residues" evidence="1">
    <location>
        <begin position="388"/>
        <end position="418"/>
    </location>
</feature>
<comment type="caution">
    <text evidence="2">The sequence shown here is derived from an EMBL/GenBank/DDBJ whole genome shotgun (WGS) entry which is preliminary data.</text>
</comment>
<dbReference type="Pfam" id="PF15256">
    <property type="entry name" value="SPATIAL"/>
    <property type="match status" value="1"/>
</dbReference>
<evidence type="ECO:0000256" key="1">
    <source>
        <dbReference type="SAM" id="MobiDB-lite"/>
    </source>
</evidence>
<proteinExistence type="predicted"/>
<organism evidence="2 4">
    <name type="scientific">Rotaria sordida</name>
    <dbReference type="NCBI Taxonomy" id="392033"/>
    <lineage>
        <taxon>Eukaryota</taxon>
        <taxon>Metazoa</taxon>
        <taxon>Spiralia</taxon>
        <taxon>Gnathifera</taxon>
        <taxon>Rotifera</taxon>
        <taxon>Eurotatoria</taxon>
        <taxon>Bdelloidea</taxon>
        <taxon>Philodinida</taxon>
        <taxon>Philodinidae</taxon>
        <taxon>Rotaria</taxon>
    </lineage>
</organism>
<dbReference type="EMBL" id="CAJOBE010000225">
    <property type="protein sequence ID" value="CAF3600237.1"/>
    <property type="molecule type" value="Genomic_DNA"/>
</dbReference>
<dbReference type="Proteomes" id="UP000663874">
    <property type="component" value="Unassembled WGS sequence"/>
</dbReference>
<dbReference type="InterPro" id="IPR037394">
    <property type="entry name" value="TBATA-like"/>
</dbReference>
<accession>A0A815CKL9</accession>
<dbReference type="AlphaFoldDB" id="A0A815CKL9"/>
<evidence type="ECO:0000313" key="4">
    <source>
        <dbReference type="Proteomes" id="UP000663889"/>
    </source>
</evidence>
<feature type="compositionally biased region" description="Basic residues" evidence="1">
    <location>
        <begin position="130"/>
        <end position="139"/>
    </location>
</feature>
<evidence type="ECO:0000313" key="3">
    <source>
        <dbReference type="EMBL" id="CAF3600237.1"/>
    </source>
</evidence>